<evidence type="ECO:0000313" key="5">
    <source>
        <dbReference type="Proteomes" id="UP001221898"/>
    </source>
</evidence>
<evidence type="ECO:0000259" key="3">
    <source>
        <dbReference type="Pfam" id="PF15386"/>
    </source>
</evidence>
<keyword evidence="1" id="KW-0597">Phosphoprotein</keyword>
<feature type="region of interest" description="Disordered" evidence="2">
    <location>
        <begin position="263"/>
        <end position="304"/>
    </location>
</feature>
<sequence>MITAETGRKDGDATRFTESDITIKGTRPQCLSKEHQHCRSRKRTFSPGIDMDPMLNKRKCIPIQWKAKGALHRTAVPSEMTKDSQGCQESESGIQMKVGRLRCRTMNHNEAIKGTRKEDGQLGKEGVEKLMTVHIREGTQLGDESSPCNMEPQEVPSEVTGMQNCVFHPQRATTTGAVRKRAGHQPKASLQQDFNKTIKQTTFQDMEVSSVFSCGTHKIGSGEDERFTECYYDSNPSSYSASLGSFKITHSVDICTLHGKSMENPTQVDTKSQVQPRKHTLMHISSRRAGRRGKGEEGTKGSISAAVPTTNTMLKLFEADDVKGQELESGKMCRLTGEEMQKERRGRKLKQRDLKRQGEGSHRSKGKLKSSGKSMEEQHKETSSSEKPDSGSLPTRLLRSYSCPEIPSLLLDHPCTSPLLLSTPHSRLHPSPHYHCPPIPLPPLSAKRTRRHTVSSVELEREIAPLCLRKEVYPTVRGGLHYNPTSSVSSTSFTDLASCFLSSPLAFLSRKLEGSSASDSTSSSCSRDVAFSSSSDATPSSSPVASRAHHLFPGSMSCALPRSSQSTALVSFCSVSSQILLDGEREGKPQVEEEEKSCFMPELEAREKQDEKSFSDSEIKAASTKQGERGKVSRIRIRKTHPKPPTNLTPMGLPRPIRLKKKEFSLEEIYTNKNFRKPPEGRLETIFEVPASNRDGSLSLIGLRRFKRLVEFPELGVARKPRKPLAGVGSGASRKAGGSSFFGRTRRGGTPKAKEGPSHSLEELDSLLCSKLDQLDAWMALDQLA</sequence>
<dbReference type="InterPro" id="IPR028149">
    <property type="entry name" value="Tantalus-like"/>
</dbReference>
<feature type="region of interest" description="Disordered" evidence="2">
    <location>
        <begin position="583"/>
        <end position="632"/>
    </location>
</feature>
<keyword evidence="5" id="KW-1185">Reference proteome</keyword>
<feature type="compositionally biased region" description="Low complexity" evidence="2">
    <location>
        <begin position="731"/>
        <end position="743"/>
    </location>
</feature>
<dbReference type="Pfam" id="PF15386">
    <property type="entry name" value="Tantalus"/>
    <property type="match status" value="1"/>
</dbReference>
<feature type="compositionally biased region" description="Polar residues" evidence="2">
    <location>
        <begin position="263"/>
        <end position="275"/>
    </location>
</feature>
<name>A0AAD7WMM0_9TELE</name>
<dbReference type="PANTHER" id="PTHR14522:SF2">
    <property type="entry name" value="PROLINE-RICH PROTEIN 14"/>
    <property type="match status" value="1"/>
</dbReference>
<evidence type="ECO:0000256" key="2">
    <source>
        <dbReference type="SAM" id="MobiDB-lite"/>
    </source>
</evidence>
<feature type="compositionally biased region" description="Basic residues" evidence="2">
    <location>
        <begin position="276"/>
        <end position="292"/>
    </location>
</feature>
<feature type="region of interest" description="Disordered" evidence="2">
    <location>
        <begin position="515"/>
        <end position="547"/>
    </location>
</feature>
<feature type="compositionally biased region" description="Basic and acidic residues" evidence="2">
    <location>
        <begin position="351"/>
        <end position="362"/>
    </location>
</feature>
<dbReference type="PANTHER" id="PTHR14522">
    <property type="entry name" value="EMO2-RELATED"/>
    <property type="match status" value="1"/>
</dbReference>
<dbReference type="EMBL" id="JAINUG010000063">
    <property type="protein sequence ID" value="KAJ8402641.1"/>
    <property type="molecule type" value="Genomic_DNA"/>
</dbReference>
<reference evidence="4" key="1">
    <citation type="journal article" date="2023" name="Science">
        <title>Genome structures resolve the early diversification of teleost fishes.</title>
        <authorList>
            <person name="Parey E."/>
            <person name="Louis A."/>
            <person name="Montfort J."/>
            <person name="Bouchez O."/>
            <person name="Roques C."/>
            <person name="Iampietro C."/>
            <person name="Lluch J."/>
            <person name="Castinel A."/>
            <person name="Donnadieu C."/>
            <person name="Desvignes T."/>
            <person name="Floi Bucao C."/>
            <person name="Jouanno E."/>
            <person name="Wen M."/>
            <person name="Mejri S."/>
            <person name="Dirks R."/>
            <person name="Jansen H."/>
            <person name="Henkel C."/>
            <person name="Chen W.J."/>
            <person name="Zahm M."/>
            <person name="Cabau C."/>
            <person name="Klopp C."/>
            <person name="Thompson A.W."/>
            <person name="Robinson-Rechavi M."/>
            <person name="Braasch I."/>
            <person name="Lecointre G."/>
            <person name="Bobe J."/>
            <person name="Postlethwait J.H."/>
            <person name="Berthelot C."/>
            <person name="Roest Crollius H."/>
            <person name="Guiguen Y."/>
        </authorList>
    </citation>
    <scope>NUCLEOTIDE SEQUENCE</scope>
    <source>
        <strain evidence="4">NC1722</strain>
    </source>
</reference>
<comment type="caution">
    <text evidence="4">The sequence shown here is derived from an EMBL/GenBank/DDBJ whole genome shotgun (WGS) entry which is preliminary data.</text>
</comment>
<dbReference type="Proteomes" id="UP001221898">
    <property type="component" value="Unassembled WGS sequence"/>
</dbReference>
<organism evidence="4 5">
    <name type="scientific">Aldrovandia affinis</name>
    <dbReference type="NCBI Taxonomy" id="143900"/>
    <lineage>
        <taxon>Eukaryota</taxon>
        <taxon>Metazoa</taxon>
        <taxon>Chordata</taxon>
        <taxon>Craniata</taxon>
        <taxon>Vertebrata</taxon>
        <taxon>Euteleostomi</taxon>
        <taxon>Actinopterygii</taxon>
        <taxon>Neopterygii</taxon>
        <taxon>Teleostei</taxon>
        <taxon>Notacanthiformes</taxon>
        <taxon>Halosauridae</taxon>
        <taxon>Aldrovandia</taxon>
    </lineage>
</organism>
<feature type="domain" description="Tantalus-like" evidence="3">
    <location>
        <begin position="648"/>
        <end position="704"/>
    </location>
</feature>
<feature type="compositionally biased region" description="Basic and acidic residues" evidence="2">
    <location>
        <begin position="374"/>
        <end position="389"/>
    </location>
</feature>
<accession>A0AAD7WMM0</accession>
<proteinExistence type="predicted"/>
<evidence type="ECO:0000256" key="1">
    <source>
        <dbReference type="ARBA" id="ARBA00022553"/>
    </source>
</evidence>
<feature type="region of interest" description="Disordered" evidence="2">
    <location>
        <begin position="328"/>
        <end position="396"/>
    </location>
</feature>
<dbReference type="InterPro" id="IPR026320">
    <property type="entry name" value="PRR14"/>
</dbReference>
<protein>
    <recommendedName>
        <fullName evidence="3">Tantalus-like domain-containing protein</fullName>
    </recommendedName>
</protein>
<gene>
    <name evidence="4" type="ORF">AAFF_G00367240</name>
</gene>
<dbReference type="AlphaFoldDB" id="A0AAD7WMM0"/>
<feature type="compositionally biased region" description="Basic and acidic residues" evidence="2">
    <location>
        <begin position="328"/>
        <end position="343"/>
    </location>
</feature>
<evidence type="ECO:0000313" key="4">
    <source>
        <dbReference type="EMBL" id="KAJ8402641.1"/>
    </source>
</evidence>
<feature type="compositionally biased region" description="Basic and acidic residues" evidence="2">
    <location>
        <begin position="603"/>
        <end position="619"/>
    </location>
</feature>
<feature type="region of interest" description="Disordered" evidence="2">
    <location>
        <begin position="723"/>
        <end position="760"/>
    </location>
</feature>
<feature type="compositionally biased region" description="Low complexity" evidence="2">
    <location>
        <begin position="515"/>
        <end position="546"/>
    </location>
</feature>